<reference evidence="3 4" key="1">
    <citation type="submission" date="2019-07" db="EMBL/GenBank/DDBJ databases">
        <title>Novel species of Flavobacterium.</title>
        <authorList>
            <person name="Liu Q."/>
            <person name="Xin Y.-H."/>
        </authorList>
    </citation>
    <scope>NUCLEOTIDE SEQUENCE [LARGE SCALE GENOMIC DNA]</scope>
    <source>
        <strain evidence="3 4">GSP39</strain>
    </source>
</reference>
<evidence type="ECO:0000313" key="4">
    <source>
        <dbReference type="Proteomes" id="UP000318528"/>
    </source>
</evidence>
<dbReference type="RefSeq" id="WP_143385910.1">
    <property type="nucleotide sequence ID" value="NZ_VJZM01000002.1"/>
</dbReference>
<keyword evidence="4" id="KW-1185">Reference proteome</keyword>
<dbReference type="GO" id="GO:0016740">
    <property type="term" value="F:transferase activity"/>
    <property type="evidence" value="ECO:0007669"/>
    <property type="project" value="UniProtKB-KW"/>
</dbReference>
<organism evidence="3 4">
    <name type="scientific">Flavobacterium gawalongense</name>
    <dbReference type="NCBI Taxonomy" id="2594432"/>
    <lineage>
        <taxon>Bacteria</taxon>
        <taxon>Pseudomonadati</taxon>
        <taxon>Bacteroidota</taxon>
        <taxon>Flavobacteriia</taxon>
        <taxon>Flavobacteriales</taxon>
        <taxon>Flavobacteriaceae</taxon>
        <taxon>Flavobacterium</taxon>
    </lineage>
</organism>
<dbReference type="InterPro" id="IPR008278">
    <property type="entry name" value="4-PPantetheinyl_Trfase_dom"/>
</dbReference>
<keyword evidence="1 3" id="KW-0808">Transferase</keyword>
<accession>A0ABY3CPF1</accession>
<dbReference type="EMBL" id="VJZN01000003">
    <property type="protein sequence ID" value="TRX09411.1"/>
    <property type="molecule type" value="Genomic_DNA"/>
</dbReference>
<name>A0ABY3CPF1_9FLAO</name>
<dbReference type="SUPFAM" id="SSF56214">
    <property type="entry name" value="4'-phosphopantetheinyl transferase"/>
    <property type="match status" value="2"/>
</dbReference>
<gene>
    <name evidence="3" type="ORF">FNW12_02995</name>
</gene>
<dbReference type="Pfam" id="PF01648">
    <property type="entry name" value="ACPS"/>
    <property type="match status" value="1"/>
</dbReference>
<dbReference type="Proteomes" id="UP000318528">
    <property type="component" value="Unassembled WGS sequence"/>
</dbReference>
<sequence length="223" mass="26075">MPLYKTIHVNSTTQIMVWKVTESYAELLEQVVLNDSNRIRLDGMKSEMHQRAFLSVRKLLQETGHTDLDLYYDEFGKPHLNGEKHISITHSHEFSAIIISDETVGIDIELQREKIIRIADKFCDSEFQFLSRSFGTEKKEEYIRKLTVIWGAKEAIFKIRNEKGISFKDHIKVNAFDLEVKQTIAELHFDSLVKDFKVHFEEIDPSDSEQAKQNFTLVYAFEN</sequence>
<comment type="caution">
    <text evidence="3">The sequence shown here is derived from an EMBL/GenBank/DDBJ whole genome shotgun (WGS) entry which is preliminary data.</text>
</comment>
<feature type="domain" description="4'-phosphopantetheinyl transferase" evidence="2">
    <location>
        <begin position="104"/>
        <end position="179"/>
    </location>
</feature>
<dbReference type="Gene3D" id="3.90.470.20">
    <property type="entry name" value="4'-phosphopantetheinyl transferase domain"/>
    <property type="match status" value="2"/>
</dbReference>
<proteinExistence type="predicted"/>
<evidence type="ECO:0000313" key="3">
    <source>
        <dbReference type="EMBL" id="TRX09411.1"/>
    </source>
</evidence>
<dbReference type="InterPro" id="IPR037143">
    <property type="entry name" value="4-PPantetheinyl_Trfase_dom_sf"/>
</dbReference>
<evidence type="ECO:0000259" key="2">
    <source>
        <dbReference type="Pfam" id="PF01648"/>
    </source>
</evidence>
<protein>
    <submittedName>
        <fullName evidence="3">4'-phosphopantetheinyl transferase superfamily protein</fullName>
    </submittedName>
</protein>
<evidence type="ECO:0000256" key="1">
    <source>
        <dbReference type="ARBA" id="ARBA00022679"/>
    </source>
</evidence>